<feature type="compositionally biased region" description="Polar residues" evidence="1">
    <location>
        <begin position="116"/>
        <end position="131"/>
    </location>
</feature>
<feature type="chain" id="PRO_5020523154" evidence="3">
    <location>
        <begin position="30"/>
        <end position="267"/>
    </location>
</feature>
<dbReference type="AlphaFoldDB" id="A0A4Q7JEE4"/>
<feature type="transmembrane region" description="Helical" evidence="2">
    <location>
        <begin position="242"/>
        <end position="262"/>
    </location>
</feature>
<reference evidence="4 5" key="1">
    <citation type="submission" date="2019-02" db="EMBL/GenBank/DDBJ databases">
        <title>Draft genome sequence of Amycolatopsis sp. 8-3EHSu isolated from roots of Suaeda maritima.</title>
        <authorList>
            <person name="Duangmal K."/>
            <person name="Chantavorakit T."/>
        </authorList>
    </citation>
    <scope>NUCLEOTIDE SEQUENCE [LARGE SCALE GENOMIC DNA]</scope>
    <source>
        <strain evidence="4 5">8-3EHSu</strain>
    </source>
</reference>
<keyword evidence="2" id="KW-0812">Transmembrane</keyword>
<keyword evidence="2" id="KW-0472">Membrane</keyword>
<evidence type="ECO:0000313" key="4">
    <source>
        <dbReference type="EMBL" id="RZQ65063.1"/>
    </source>
</evidence>
<dbReference type="RefSeq" id="WP_130473850.1">
    <property type="nucleotide sequence ID" value="NZ_SFCC01000002.1"/>
</dbReference>
<evidence type="ECO:0000256" key="1">
    <source>
        <dbReference type="SAM" id="MobiDB-lite"/>
    </source>
</evidence>
<feature type="signal peptide" evidence="3">
    <location>
        <begin position="1"/>
        <end position="29"/>
    </location>
</feature>
<feature type="compositionally biased region" description="Gly residues" evidence="1">
    <location>
        <begin position="166"/>
        <end position="180"/>
    </location>
</feature>
<organism evidence="4 5">
    <name type="scientific">Amycolatopsis suaedae</name>
    <dbReference type="NCBI Taxonomy" id="2510978"/>
    <lineage>
        <taxon>Bacteria</taxon>
        <taxon>Bacillati</taxon>
        <taxon>Actinomycetota</taxon>
        <taxon>Actinomycetes</taxon>
        <taxon>Pseudonocardiales</taxon>
        <taxon>Pseudonocardiaceae</taxon>
        <taxon>Amycolatopsis</taxon>
    </lineage>
</organism>
<keyword evidence="2" id="KW-1133">Transmembrane helix</keyword>
<comment type="caution">
    <text evidence="4">The sequence shown here is derived from an EMBL/GenBank/DDBJ whole genome shotgun (WGS) entry which is preliminary data.</text>
</comment>
<dbReference type="Proteomes" id="UP000292003">
    <property type="component" value="Unassembled WGS sequence"/>
</dbReference>
<evidence type="ECO:0000256" key="2">
    <source>
        <dbReference type="SAM" id="Phobius"/>
    </source>
</evidence>
<keyword evidence="5" id="KW-1185">Reference proteome</keyword>
<evidence type="ECO:0000313" key="5">
    <source>
        <dbReference type="Proteomes" id="UP000292003"/>
    </source>
</evidence>
<dbReference type="OrthoDB" id="3629926at2"/>
<feature type="region of interest" description="Disordered" evidence="1">
    <location>
        <begin position="116"/>
        <end position="239"/>
    </location>
</feature>
<proteinExistence type="predicted"/>
<keyword evidence="3" id="KW-0732">Signal</keyword>
<sequence>MRRTIGRAGGIAIATLVAAALALPGTASADVGVDPMIVDSCDATLKGKNGKPLTIDLGAPVDAPGLLTVGLGSKSKGTNGNSKPLLSLPVKEALDGLGISKNRLVADTAGRLCDTTKSAGNEVSGLTQSVLPTDDIVDTKPPAQERPEPPNKPNDPKPQPTPPSNGPGGINPGGGSGGGSAVSPIQSNLQPLGPLGAVIGPVLPPGAAPPMAPDLGGAPPQVLAENSGTAESLPASSPPERLPLLLAVLALAIVAALLARAWRKKVA</sequence>
<feature type="compositionally biased region" description="Pro residues" evidence="1">
    <location>
        <begin position="150"/>
        <end position="165"/>
    </location>
</feature>
<protein>
    <submittedName>
        <fullName evidence="4">Uncharacterized protein</fullName>
    </submittedName>
</protein>
<name>A0A4Q7JEE4_9PSEU</name>
<feature type="compositionally biased region" description="Pro residues" evidence="1">
    <location>
        <begin position="202"/>
        <end position="212"/>
    </location>
</feature>
<dbReference type="EMBL" id="SFCC01000002">
    <property type="protein sequence ID" value="RZQ65063.1"/>
    <property type="molecule type" value="Genomic_DNA"/>
</dbReference>
<evidence type="ECO:0000256" key="3">
    <source>
        <dbReference type="SAM" id="SignalP"/>
    </source>
</evidence>
<accession>A0A4Q7JEE4</accession>
<gene>
    <name evidence="4" type="ORF">EWH70_03945</name>
</gene>